<dbReference type="GO" id="GO:0008270">
    <property type="term" value="F:zinc ion binding"/>
    <property type="evidence" value="ECO:0007669"/>
    <property type="project" value="UniProtKB-KW"/>
</dbReference>
<comment type="caution">
    <text evidence="3">The sequence shown here is derived from an EMBL/GenBank/DDBJ whole genome shotgun (WGS) entry which is preliminary data.</text>
</comment>
<dbReference type="EMBL" id="JACWUN010000002">
    <property type="protein sequence ID" value="MBD1399561.1"/>
    <property type="molecule type" value="Genomic_DNA"/>
</dbReference>
<proteinExistence type="predicted"/>
<gene>
    <name evidence="3" type="ORF">ICT70_02655</name>
</gene>
<accession>A0A8J6QW55</accession>
<evidence type="ECO:0000259" key="2">
    <source>
        <dbReference type="PROSITE" id="PS50966"/>
    </source>
</evidence>
<evidence type="ECO:0000256" key="1">
    <source>
        <dbReference type="PROSITE-ProRule" id="PRU00325"/>
    </source>
</evidence>
<evidence type="ECO:0000313" key="3">
    <source>
        <dbReference type="EMBL" id="MBD1399561.1"/>
    </source>
</evidence>
<dbReference type="InterPro" id="IPR007527">
    <property type="entry name" value="Znf_SWIM"/>
</dbReference>
<dbReference type="Proteomes" id="UP000632828">
    <property type="component" value="Unassembled WGS sequence"/>
</dbReference>
<dbReference type="AlphaFoldDB" id="A0A8J6QW55"/>
<reference evidence="3" key="1">
    <citation type="submission" date="2020-09" db="EMBL/GenBank/DDBJ databases">
        <title>Pelobacter alkaliphilus sp. nov., a novel anaerobic arsenate-reducing bacterium from terrestrial mud volcano.</title>
        <authorList>
            <person name="Khomyakova M.A."/>
            <person name="Merkel A.Y."/>
            <person name="Slobodkin A.I."/>
        </authorList>
    </citation>
    <scope>NUCLEOTIDE SEQUENCE</scope>
    <source>
        <strain evidence="3">M08fum</strain>
    </source>
</reference>
<dbReference type="RefSeq" id="WP_191153834.1">
    <property type="nucleotide sequence ID" value="NZ_JACWUN010000002.1"/>
</dbReference>
<keyword evidence="1" id="KW-0479">Metal-binding</keyword>
<organism evidence="3 4">
    <name type="scientific">Pelovirga terrestris</name>
    <dbReference type="NCBI Taxonomy" id="2771352"/>
    <lineage>
        <taxon>Bacteria</taxon>
        <taxon>Pseudomonadati</taxon>
        <taxon>Thermodesulfobacteriota</taxon>
        <taxon>Desulfuromonadia</taxon>
        <taxon>Geobacterales</taxon>
        <taxon>Geobacteraceae</taxon>
        <taxon>Pelovirga</taxon>
    </lineage>
</organism>
<keyword evidence="1" id="KW-0863">Zinc-finger</keyword>
<sequence>MEKIINSLKNLTLEDLREWAGSKIYNRGKEYIAGVSQLSRLEDGTLVAWVSGTDEYATWVRHVKDGEFDHDCTCPYDDYGPCKHSVAVLLSASQLLTRGQNIPLLDRDDELYQEAFDAEAGGWLAKENADDEVAEPCGLKKGRSSQLESMLAEKSHQELLALLVDLALDVPDVSRRLHDIMRLERGNVDQVVRTLRREIRRLTAEEVWFNHWRDEGNLPDYSHVEEQLEALLAKGYADAVLELGEELWNRGIVQVEEAHDEGETALAISSCLAVVLRALPATSLGPADQLLWRIDHELKDEYGLLDGVGAIATDHNYNLDDWHQVSLTLREWLDHCDKAKPDRCSARYQRTRIVNWLKTAYQCGGEPEKIIPLLEQEADLCRNYDVLIKFLLDAGQHQSARHWCIHGFKQTIADAPGIAASLQKELRLLAEKEQRYDLAAAYLAEDFFDQSYESTYLDLRQMAERIGAWSAVRTAILDYLNTGVSPSSDKGQLNWPLPEPEVKKPPAVNTIKYKRFPDWETLIDIAILEHRHNDAVSIYQEMIKVQGRGRLIDGKLAQAVAESHPDTALQIWLSISKGLIAEVKPKAYEEAAKYLRRMHQVYQRTDRLSEWTSLLQRLRIEHKAKRRLMQVLDGLEKNRKLVGPQMEIF</sequence>
<dbReference type="PROSITE" id="PS50966">
    <property type="entry name" value="ZF_SWIM"/>
    <property type="match status" value="1"/>
</dbReference>
<evidence type="ECO:0000313" key="4">
    <source>
        <dbReference type="Proteomes" id="UP000632828"/>
    </source>
</evidence>
<keyword evidence="1" id="KW-0862">Zinc</keyword>
<feature type="domain" description="SWIM-type" evidence="2">
    <location>
        <begin position="56"/>
        <end position="93"/>
    </location>
</feature>
<protein>
    <submittedName>
        <fullName evidence="3">SWIM zinc finger domain-containing protein</fullName>
    </submittedName>
</protein>
<name>A0A8J6QW55_9BACT</name>
<keyword evidence="4" id="KW-1185">Reference proteome</keyword>
<dbReference type="Pfam" id="PF04434">
    <property type="entry name" value="SWIM"/>
    <property type="match status" value="1"/>
</dbReference>